<comment type="subcellular location">
    <subcellularLocation>
        <location evidence="1">Membrane</location>
        <topology evidence="1">Multi-pass membrane protein</topology>
    </subcellularLocation>
</comment>
<name>A0A845A6S8_9SPHN</name>
<evidence type="ECO:0000256" key="5">
    <source>
        <dbReference type="SAM" id="Phobius"/>
    </source>
</evidence>
<keyword evidence="3 5" id="KW-1133">Transmembrane helix</keyword>
<feature type="transmembrane region" description="Helical" evidence="5">
    <location>
        <begin position="222"/>
        <end position="251"/>
    </location>
</feature>
<reference evidence="7 8" key="1">
    <citation type="submission" date="2019-12" db="EMBL/GenBank/DDBJ databases">
        <title>Genomic-based taxomic classification of the family Erythrobacteraceae.</title>
        <authorList>
            <person name="Xu L."/>
        </authorList>
    </citation>
    <scope>NUCLEOTIDE SEQUENCE [LARGE SCALE GENOMIC DNA]</scope>
    <source>
        <strain evidence="7 8">RC4-10-4</strain>
    </source>
</reference>
<proteinExistence type="predicted"/>
<evidence type="ECO:0000259" key="6">
    <source>
        <dbReference type="Pfam" id="PF04932"/>
    </source>
</evidence>
<comment type="caution">
    <text evidence="7">The sequence shown here is derived from an EMBL/GenBank/DDBJ whole genome shotgun (WGS) entry which is preliminary data.</text>
</comment>
<evidence type="ECO:0000256" key="4">
    <source>
        <dbReference type="ARBA" id="ARBA00023136"/>
    </source>
</evidence>
<dbReference type="PANTHER" id="PTHR37422:SF17">
    <property type="entry name" value="O-ANTIGEN LIGASE"/>
    <property type="match status" value="1"/>
</dbReference>
<evidence type="ECO:0000313" key="8">
    <source>
        <dbReference type="Proteomes" id="UP000460626"/>
    </source>
</evidence>
<feature type="transmembrane region" description="Helical" evidence="5">
    <location>
        <begin position="190"/>
        <end position="210"/>
    </location>
</feature>
<dbReference type="PANTHER" id="PTHR37422">
    <property type="entry name" value="TEICHURONIC ACID BIOSYNTHESIS PROTEIN TUAE"/>
    <property type="match status" value="1"/>
</dbReference>
<feature type="transmembrane region" description="Helical" evidence="5">
    <location>
        <begin position="116"/>
        <end position="137"/>
    </location>
</feature>
<gene>
    <name evidence="7" type="ORF">GRI62_06465</name>
</gene>
<feature type="transmembrane region" description="Helical" evidence="5">
    <location>
        <begin position="344"/>
        <end position="367"/>
    </location>
</feature>
<feature type="transmembrane region" description="Helical" evidence="5">
    <location>
        <begin position="257"/>
        <end position="285"/>
    </location>
</feature>
<keyword evidence="2 5" id="KW-0812">Transmembrane</keyword>
<feature type="transmembrane region" description="Helical" evidence="5">
    <location>
        <begin position="34"/>
        <end position="52"/>
    </location>
</feature>
<dbReference type="AlphaFoldDB" id="A0A845A6S8"/>
<feature type="transmembrane region" description="Helical" evidence="5">
    <location>
        <begin position="149"/>
        <end position="170"/>
    </location>
</feature>
<dbReference type="EMBL" id="WTYH01000001">
    <property type="protein sequence ID" value="MXO93249.1"/>
    <property type="molecule type" value="Genomic_DNA"/>
</dbReference>
<organism evidence="7 8">
    <name type="scientific">Aurantiacibacter arachoides</name>
    <dbReference type="NCBI Taxonomy" id="1850444"/>
    <lineage>
        <taxon>Bacteria</taxon>
        <taxon>Pseudomonadati</taxon>
        <taxon>Pseudomonadota</taxon>
        <taxon>Alphaproteobacteria</taxon>
        <taxon>Sphingomonadales</taxon>
        <taxon>Erythrobacteraceae</taxon>
        <taxon>Aurantiacibacter</taxon>
    </lineage>
</organism>
<evidence type="ECO:0000256" key="2">
    <source>
        <dbReference type="ARBA" id="ARBA00022692"/>
    </source>
</evidence>
<evidence type="ECO:0000256" key="1">
    <source>
        <dbReference type="ARBA" id="ARBA00004141"/>
    </source>
</evidence>
<feature type="transmembrane region" description="Helical" evidence="5">
    <location>
        <begin position="382"/>
        <end position="401"/>
    </location>
</feature>
<feature type="transmembrane region" description="Helical" evidence="5">
    <location>
        <begin position="64"/>
        <end position="81"/>
    </location>
</feature>
<dbReference type="RefSeq" id="WP_131452540.1">
    <property type="nucleotide sequence ID" value="NZ_BMJK01000001.1"/>
</dbReference>
<sequence length="426" mass="46379">MTTYKTPPVPHDPTTKIVLQTSAGKIDIARFQKLFVSVYFACAAGALANILSAFGNDGESAGPLYQLIWGFLFVLSIPLIISANVKFVSRRELIALSFGLYVLLSTFMTSNPASNFAYASSFLFNLGFAIACARVLGLRTTFKILCKTLNILVAISIFLYFAGFKNAIYFDAIDRSSIIGLVPAQGIFSHKIYAGLYSALSLALNLTLFSRAKRLYLCAMSLALILLSGSSIGLLAGLSVLFCAILLPQVFKKTYGAIIATVVTLLIVISGTIAFMHIDVVFSVLGRDLSLTGRTKLWEIGASYIGERPIFGWGYGGIFDDSAFFLRRFSAFEYYRAPHFHNGLIQICAENGALGLLLFSAIGVAFLRNCRRALSLVHPPTAYLPVMIGVVFVIGLSVMNIGSRYNELMTIVFFIVAVAGKRQIAK</sequence>
<feature type="domain" description="O-antigen ligase-related" evidence="6">
    <location>
        <begin position="218"/>
        <end position="359"/>
    </location>
</feature>
<feature type="transmembrane region" description="Helical" evidence="5">
    <location>
        <begin position="93"/>
        <end position="110"/>
    </location>
</feature>
<protein>
    <recommendedName>
        <fullName evidence="6">O-antigen ligase-related domain-containing protein</fullName>
    </recommendedName>
</protein>
<evidence type="ECO:0000256" key="3">
    <source>
        <dbReference type="ARBA" id="ARBA00022989"/>
    </source>
</evidence>
<dbReference type="GO" id="GO:0016020">
    <property type="term" value="C:membrane"/>
    <property type="evidence" value="ECO:0007669"/>
    <property type="project" value="UniProtKB-SubCell"/>
</dbReference>
<dbReference type="InterPro" id="IPR051533">
    <property type="entry name" value="WaaL-like"/>
</dbReference>
<dbReference type="Pfam" id="PF04932">
    <property type="entry name" value="Wzy_C"/>
    <property type="match status" value="1"/>
</dbReference>
<evidence type="ECO:0000313" key="7">
    <source>
        <dbReference type="EMBL" id="MXO93249.1"/>
    </source>
</evidence>
<keyword evidence="8" id="KW-1185">Reference proteome</keyword>
<dbReference type="OrthoDB" id="4391260at2"/>
<keyword evidence="4 5" id="KW-0472">Membrane</keyword>
<dbReference type="InterPro" id="IPR007016">
    <property type="entry name" value="O-antigen_ligase-rel_domated"/>
</dbReference>
<dbReference type="Proteomes" id="UP000460626">
    <property type="component" value="Unassembled WGS sequence"/>
</dbReference>
<accession>A0A845A6S8</accession>